<dbReference type="EMBL" id="BAABBX010000016">
    <property type="protein sequence ID" value="GAA4193149.1"/>
    <property type="molecule type" value="Genomic_DNA"/>
</dbReference>
<protein>
    <submittedName>
        <fullName evidence="2">Uncharacterized protein</fullName>
    </submittedName>
</protein>
<reference evidence="3" key="1">
    <citation type="journal article" date="2019" name="Int. J. Syst. Evol. Microbiol.">
        <title>The Global Catalogue of Microorganisms (GCM) 10K type strain sequencing project: providing services to taxonomists for standard genome sequencing and annotation.</title>
        <authorList>
            <consortium name="The Broad Institute Genomics Platform"/>
            <consortium name="The Broad Institute Genome Sequencing Center for Infectious Disease"/>
            <person name="Wu L."/>
            <person name="Ma J."/>
        </authorList>
    </citation>
    <scope>NUCLEOTIDE SEQUENCE [LARGE SCALE GENOMIC DNA]</scope>
    <source>
        <strain evidence="3">JCM 17593</strain>
    </source>
</reference>
<evidence type="ECO:0000313" key="3">
    <source>
        <dbReference type="Proteomes" id="UP001500213"/>
    </source>
</evidence>
<dbReference type="Proteomes" id="UP001500213">
    <property type="component" value="Unassembled WGS sequence"/>
</dbReference>
<name>A0ABP8AXR4_9MICO</name>
<sequence>MTIDTLATLHCPGCDTDKAPADFPRNAARPSGIGSWCKRCQADAQADWRRRNPGYMREYNRARRAAGTKGDTRMTNAMLPPTPAAGFPELPDDDRGL</sequence>
<keyword evidence="3" id="KW-1185">Reference proteome</keyword>
<evidence type="ECO:0000313" key="2">
    <source>
        <dbReference type="EMBL" id="GAA4193149.1"/>
    </source>
</evidence>
<feature type="region of interest" description="Disordered" evidence="1">
    <location>
        <begin position="63"/>
        <end position="97"/>
    </location>
</feature>
<evidence type="ECO:0000256" key="1">
    <source>
        <dbReference type="SAM" id="MobiDB-lite"/>
    </source>
</evidence>
<gene>
    <name evidence="2" type="ORF">GCM10022288_26450</name>
</gene>
<proteinExistence type="predicted"/>
<accession>A0ABP8AXR4</accession>
<comment type="caution">
    <text evidence="2">The sequence shown here is derived from an EMBL/GenBank/DDBJ whole genome shotgun (WGS) entry which is preliminary data.</text>
</comment>
<organism evidence="2 3">
    <name type="scientific">Gryllotalpicola kribbensis</name>
    <dbReference type="NCBI Taxonomy" id="993084"/>
    <lineage>
        <taxon>Bacteria</taxon>
        <taxon>Bacillati</taxon>
        <taxon>Actinomycetota</taxon>
        <taxon>Actinomycetes</taxon>
        <taxon>Micrococcales</taxon>
        <taxon>Microbacteriaceae</taxon>
        <taxon>Gryllotalpicola</taxon>
    </lineage>
</organism>